<dbReference type="OrthoDB" id="98563at2"/>
<protein>
    <recommendedName>
        <fullName evidence="1">MobA/VirD2-like nuclease domain-containing protein</fullName>
    </recommendedName>
</protein>
<dbReference type="EMBL" id="BLJE01000009">
    <property type="protein sequence ID" value="GFE67216.1"/>
    <property type="molecule type" value="Genomic_DNA"/>
</dbReference>
<comment type="caution">
    <text evidence="2">The sequence shown here is derived from an EMBL/GenBank/DDBJ whole genome shotgun (WGS) entry which is preliminary data.</text>
</comment>
<accession>A0A6N6JLN1</accession>
<dbReference type="Proteomes" id="UP000436822">
    <property type="component" value="Unassembled WGS sequence"/>
</dbReference>
<dbReference type="AlphaFoldDB" id="A0A6N6JLN1"/>
<feature type="domain" description="MobA/VirD2-like nuclease" evidence="1">
    <location>
        <begin position="114"/>
        <end position="209"/>
    </location>
</feature>
<gene>
    <name evidence="2" type="ORF">KIN_42900</name>
</gene>
<sequence>MSEPLALYHAVTGKLWEEERIRGQKQARIAARVAGRHQWRSGQRLGRASTRNFLKSVLPESQAAVFKRIRAGGCKTRQSLGHQLAYVNDKAIYTYSTMTNPLTDGTLLTAAQRAEIVESWAGTWRGTTKLGFTSHLLLSFPTDVGVDDVREITLDWAEHFFESGAYGDHWDYVLAVHDDRAHTHAHIILNNRGRTNGTWFSCWAEGVMSPQLMREKQAEIAERYGVALEATRRLERGIFEKTPGLEEIYLAKKEARLPREIALSPQERATAKMQVAGFAKEYRDLADVLDHMDQTHLGHGMRRAAATLGTGAPFQFQTGEIDMETIRSVGEAIDYAEKTIEALWLKAEELGASDRPAFEIKAAPVIRDLSQMVPDPDLRARFGRELVEPYPPGGGNSYLRAAFMSGRDELLEVLKSDAAEVGLDAEELCARIEAGGTTNYGLAQDWVERDMAAVLARGDIDPMRANADQRAQALEAVDLIMDRLQERARELGVETELGDDLDDPRVIEDEDHGPDRPLQELANILRSGALLAEQKEAMAHVFKSVLLEDLGPERLAELRCGTYAVLANALPDTVDQITVAQGFLELTSEETGDPVYMKRASALQQEKATAIAQETAAKMERGRALEADPVLIVADDEMGL</sequence>
<reference evidence="2 3" key="1">
    <citation type="submission" date="2019-12" db="EMBL/GenBank/DDBJ databases">
        <title>Litoreibacter badius sp. nov., a novel bacteriochlorophyll a-containing bacterium in the genus Litoreibacter.</title>
        <authorList>
            <person name="Kanamuro M."/>
            <person name="Takabe Y."/>
            <person name="Mori K."/>
            <person name="Takaichi S."/>
            <person name="Hanada S."/>
        </authorList>
    </citation>
    <scope>NUCLEOTIDE SEQUENCE [LARGE SCALE GENOMIC DNA]</scope>
    <source>
        <strain evidence="2 3">K6</strain>
    </source>
</reference>
<organism evidence="2 3">
    <name type="scientific">Litoreibacter roseus</name>
    <dbReference type="NCBI Taxonomy" id="2601869"/>
    <lineage>
        <taxon>Bacteria</taxon>
        <taxon>Pseudomonadati</taxon>
        <taxon>Pseudomonadota</taxon>
        <taxon>Alphaproteobacteria</taxon>
        <taxon>Rhodobacterales</taxon>
        <taxon>Roseobacteraceae</taxon>
        <taxon>Litoreibacter</taxon>
    </lineage>
</organism>
<evidence type="ECO:0000259" key="1">
    <source>
        <dbReference type="Pfam" id="PF03432"/>
    </source>
</evidence>
<dbReference type="RefSeq" id="WP_159810981.1">
    <property type="nucleotide sequence ID" value="NZ_BLJE01000009.1"/>
</dbReference>
<evidence type="ECO:0000313" key="2">
    <source>
        <dbReference type="EMBL" id="GFE67216.1"/>
    </source>
</evidence>
<dbReference type="Pfam" id="PF03432">
    <property type="entry name" value="Relaxase"/>
    <property type="match status" value="1"/>
</dbReference>
<keyword evidence="3" id="KW-1185">Reference proteome</keyword>
<evidence type="ECO:0000313" key="3">
    <source>
        <dbReference type="Proteomes" id="UP000436822"/>
    </source>
</evidence>
<name>A0A6N6JLN1_9RHOB</name>
<dbReference type="InterPro" id="IPR005094">
    <property type="entry name" value="Endonuclease_MobA/VirD2"/>
</dbReference>
<proteinExistence type="predicted"/>